<name>A0A834GCC3_RHOSS</name>
<dbReference type="InterPro" id="IPR020103">
    <property type="entry name" value="PsdUridine_synth_cat_dom_sf"/>
</dbReference>
<dbReference type="InterPro" id="IPR014780">
    <property type="entry name" value="tRNA_psdUridine_synth_TruB"/>
</dbReference>
<feature type="domain" description="Pseudouridine synthase II N-terminal" evidence="6">
    <location>
        <begin position="443"/>
        <end position="537"/>
    </location>
</feature>
<comment type="similarity">
    <text evidence="1">Belongs to the pseudouridine synthase TruB family.</text>
</comment>
<dbReference type="PANTHER" id="PTHR13767:SF2">
    <property type="entry name" value="PSEUDOURIDYLATE SYNTHASE TRUB1"/>
    <property type="match status" value="1"/>
</dbReference>
<dbReference type="Proteomes" id="UP000626092">
    <property type="component" value="Unassembled WGS sequence"/>
</dbReference>
<dbReference type="OrthoDB" id="9995526at2759"/>
<keyword evidence="9" id="KW-1185">Reference proteome</keyword>
<feature type="domain" description="tRNA pseudouridylate synthase B C-terminal" evidence="7">
    <location>
        <begin position="538"/>
        <end position="581"/>
    </location>
</feature>
<dbReference type="InterPro" id="IPR032819">
    <property type="entry name" value="TruB_C"/>
</dbReference>
<dbReference type="Pfam" id="PF01509">
    <property type="entry name" value="TruB_N"/>
    <property type="match status" value="2"/>
</dbReference>
<accession>A0A834GCC3</accession>
<dbReference type="HAMAP" id="MF_01080">
    <property type="entry name" value="TruB_bact"/>
    <property type="match status" value="1"/>
</dbReference>
<evidence type="ECO:0000256" key="5">
    <source>
        <dbReference type="SAM" id="MobiDB-lite"/>
    </source>
</evidence>
<dbReference type="EMBL" id="WJXA01000010">
    <property type="protein sequence ID" value="KAF7130841.1"/>
    <property type="molecule type" value="Genomic_DNA"/>
</dbReference>
<dbReference type="Pfam" id="PF16198">
    <property type="entry name" value="TruB_C_2"/>
    <property type="match status" value="1"/>
</dbReference>
<feature type="region of interest" description="Disordered" evidence="5">
    <location>
        <begin position="65"/>
        <end position="165"/>
    </location>
</feature>
<feature type="region of interest" description="Disordered" evidence="5">
    <location>
        <begin position="231"/>
        <end position="260"/>
    </location>
</feature>
<evidence type="ECO:0000256" key="4">
    <source>
        <dbReference type="ARBA" id="ARBA00023235"/>
    </source>
</evidence>
<feature type="compositionally biased region" description="Acidic residues" evidence="5">
    <location>
        <begin position="94"/>
        <end position="110"/>
    </location>
</feature>
<feature type="compositionally biased region" description="Basic and acidic residues" evidence="5">
    <location>
        <begin position="111"/>
        <end position="128"/>
    </location>
</feature>
<dbReference type="GO" id="GO:0003723">
    <property type="term" value="F:RNA binding"/>
    <property type="evidence" value="ECO:0007669"/>
    <property type="project" value="InterPro"/>
</dbReference>
<dbReference type="GO" id="GO:0006400">
    <property type="term" value="P:tRNA modification"/>
    <property type="evidence" value="ECO:0007669"/>
    <property type="project" value="TreeGrafter"/>
</dbReference>
<feature type="compositionally biased region" description="Basic and acidic residues" evidence="5">
    <location>
        <begin position="234"/>
        <end position="260"/>
    </location>
</feature>
<evidence type="ECO:0000259" key="6">
    <source>
        <dbReference type="Pfam" id="PF01509"/>
    </source>
</evidence>
<dbReference type="AlphaFoldDB" id="A0A834GCC3"/>
<organism evidence="8 9">
    <name type="scientific">Rhododendron simsii</name>
    <name type="common">Sims's rhododendron</name>
    <dbReference type="NCBI Taxonomy" id="118357"/>
    <lineage>
        <taxon>Eukaryota</taxon>
        <taxon>Viridiplantae</taxon>
        <taxon>Streptophyta</taxon>
        <taxon>Embryophyta</taxon>
        <taxon>Tracheophyta</taxon>
        <taxon>Spermatophyta</taxon>
        <taxon>Magnoliopsida</taxon>
        <taxon>eudicotyledons</taxon>
        <taxon>Gunneridae</taxon>
        <taxon>Pentapetalae</taxon>
        <taxon>asterids</taxon>
        <taxon>Ericales</taxon>
        <taxon>Ericaceae</taxon>
        <taxon>Ericoideae</taxon>
        <taxon>Rhodoreae</taxon>
        <taxon>Rhododendron</taxon>
    </lineage>
</organism>
<evidence type="ECO:0000256" key="3">
    <source>
        <dbReference type="ARBA" id="ARBA00022694"/>
    </source>
</evidence>
<keyword evidence="3" id="KW-0819">tRNA processing</keyword>
<dbReference type="GO" id="GO:0160148">
    <property type="term" value="F:tRNA pseudouridine(55) synthase activity"/>
    <property type="evidence" value="ECO:0007669"/>
    <property type="project" value="UniProtKB-EC"/>
</dbReference>
<feature type="compositionally biased region" description="Basic residues" evidence="5">
    <location>
        <begin position="72"/>
        <end position="81"/>
    </location>
</feature>
<dbReference type="PANTHER" id="PTHR13767">
    <property type="entry name" value="TRNA-PSEUDOURIDINE SYNTHASE"/>
    <property type="match status" value="1"/>
</dbReference>
<sequence length="585" mass="67416">MNSLRSSHIPLLFLRRKPLSLSPKTLSLLLHHSKPTKPFSFLKPSSHPFSTTLTQYPLQYDMIISRPDTHSHPHSPRRRSRPREIPQSSPADPPESEPEPEPEPELGFDDWVDRKLTSPSSEPERELRPILGDPELDKSKRKYYNKRRRRMYGSDSEDERRRRDNDGYVELKPEVVEFRTLHKREEELYFYDTFTYPWEKEKHYKMVYQLEKKYFPDQCFDKAFLDPSQMNVKAKAERDKKGGGSKRGERREKGGDGRDEKGLVFFEEGEEVKEEKEKGLVKDVKIDVSEKKVEEFFKCLKKVPNKDSEVANAEPFVSARSTGLPTKWDSPTGNVVLVNKPKGWTSFTVCGKLRRLVNVKKVGHAGTLDPMATGLLIVCVGKATKVVDRYQGMIKGYSGVFRLGEATSTWDADSPVVDSSIEFDLVMRYHLHFKEKFAMVWASDSELEVIQREPWEHIKDDDIKKAAASFCGEIWQVPPMFSAIKVGGERVYEKARRGESIELSPRRISIFQFEIERSLDDRQNLIFRVVCSKGTYIRSLCADLGKALGSCAHLTALRRDSIGQYSADDAWDFKELEEAITKNYL</sequence>
<dbReference type="Gene3D" id="3.30.2350.10">
    <property type="entry name" value="Pseudouridine synthase"/>
    <property type="match status" value="1"/>
</dbReference>
<protein>
    <recommendedName>
        <fullName evidence="2">tRNA pseudouridine(55) synthase</fullName>
        <ecNumber evidence="2">5.4.99.25</ecNumber>
    </recommendedName>
</protein>
<dbReference type="InterPro" id="IPR002501">
    <property type="entry name" value="PsdUridine_synth_N"/>
</dbReference>
<feature type="compositionally biased region" description="Basic residues" evidence="5">
    <location>
        <begin position="139"/>
        <end position="151"/>
    </location>
</feature>
<evidence type="ECO:0000313" key="9">
    <source>
        <dbReference type="Proteomes" id="UP000626092"/>
    </source>
</evidence>
<evidence type="ECO:0000256" key="2">
    <source>
        <dbReference type="ARBA" id="ARBA00012787"/>
    </source>
</evidence>
<dbReference type="CDD" id="cd02573">
    <property type="entry name" value="PseudoU_synth_EcTruB"/>
    <property type="match status" value="1"/>
</dbReference>
<dbReference type="GO" id="GO:1990481">
    <property type="term" value="P:mRNA pseudouridine synthesis"/>
    <property type="evidence" value="ECO:0007669"/>
    <property type="project" value="TreeGrafter"/>
</dbReference>
<keyword evidence="4" id="KW-0413">Isomerase</keyword>
<evidence type="ECO:0000256" key="1">
    <source>
        <dbReference type="ARBA" id="ARBA00008999"/>
    </source>
</evidence>
<dbReference type="GO" id="GO:0005634">
    <property type="term" value="C:nucleus"/>
    <property type="evidence" value="ECO:0007669"/>
    <property type="project" value="TreeGrafter"/>
</dbReference>
<feature type="domain" description="Pseudouridine synthase II N-terminal" evidence="6">
    <location>
        <begin position="354"/>
        <end position="419"/>
    </location>
</feature>
<evidence type="ECO:0000259" key="7">
    <source>
        <dbReference type="Pfam" id="PF16198"/>
    </source>
</evidence>
<gene>
    <name evidence="8" type="ORF">RHSIM_Rhsim10G0014500</name>
</gene>
<dbReference type="SUPFAM" id="SSF55120">
    <property type="entry name" value="Pseudouridine synthase"/>
    <property type="match status" value="1"/>
</dbReference>
<proteinExistence type="inferred from homology"/>
<reference evidence="8" key="1">
    <citation type="submission" date="2019-11" db="EMBL/GenBank/DDBJ databases">
        <authorList>
            <person name="Liu Y."/>
            <person name="Hou J."/>
            <person name="Li T.-Q."/>
            <person name="Guan C.-H."/>
            <person name="Wu X."/>
            <person name="Wu H.-Z."/>
            <person name="Ling F."/>
            <person name="Zhang R."/>
            <person name="Shi X.-G."/>
            <person name="Ren J.-P."/>
            <person name="Chen E.-F."/>
            <person name="Sun J.-M."/>
        </authorList>
    </citation>
    <scope>NUCLEOTIDE SEQUENCE</scope>
    <source>
        <strain evidence="8">Adult_tree_wgs_1</strain>
        <tissue evidence="8">Leaves</tissue>
    </source>
</reference>
<dbReference type="EC" id="5.4.99.25" evidence="2"/>
<evidence type="ECO:0000313" key="8">
    <source>
        <dbReference type="EMBL" id="KAF7130841.1"/>
    </source>
</evidence>
<comment type="caution">
    <text evidence="8">The sequence shown here is derived from an EMBL/GenBank/DDBJ whole genome shotgun (WGS) entry which is preliminary data.</text>
</comment>